<dbReference type="AlphaFoldDB" id="A0A5A7RE10"/>
<evidence type="ECO:0000256" key="1">
    <source>
        <dbReference type="SAM" id="MobiDB-lite"/>
    </source>
</evidence>
<reference evidence="3" key="1">
    <citation type="journal article" date="2019" name="Curr. Biol.">
        <title>Genome Sequence of Striga asiatica Provides Insight into the Evolution of Plant Parasitism.</title>
        <authorList>
            <person name="Yoshida S."/>
            <person name="Kim S."/>
            <person name="Wafula E.K."/>
            <person name="Tanskanen J."/>
            <person name="Kim Y.M."/>
            <person name="Honaas L."/>
            <person name="Yang Z."/>
            <person name="Spallek T."/>
            <person name="Conn C.E."/>
            <person name="Ichihashi Y."/>
            <person name="Cheong K."/>
            <person name="Cui S."/>
            <person name="Der J.P."/>
            <person name="Gundlach H."/>
            <person name="Jiao Y."/>
            <person name="Hori C."/>
            <person name="Ishida J.K."/>
            <person name="Kasahara H."/>
            <person name="Kiba T."/>
            <person name="Kim M.S."/>
            <person name="Koo N."/>
            <person name="Laohavisit A."/>
            <person name="Lee Y.H."/>
            <person name="Lumba S."/>
            <person name="McCourt P."/>
            <person name="Mortimer J.C."/>
            <person name="Mutuku J.M."/>
            <person name="Nomura T."/>
            <person name="Sasaki-Sekimoto Y."/>
            <person name="Seto Y."/>
            <person name="Wang Y."/>
            <person name="Wakatake T."/>
            <person name="Sakakibara H."/>
            <person name="Demura T."/>
            <person name="Yamaguchi S."/>
            <person name="Yoneyama K."/>
            <person name="Manabe R.I."/>
            <person name="Nelson D.C."/>
            <person name="Schulman A.H."/>
            <person name="Timko M.P."/>
            <person name="dePamphilis C.W."/>
            <person name="Choi D."/>
            <person name="Shirasu K."/>
        </authorList>
    </citation>
    <scope>NUCLEOTIDE SEQUENCE [LARGE SCALE GENOMIC DNA]</scope>
    <source>
        <strain evidence="3">cv. UVA1</strain>
    </source>
</reference>
<dbReference type="EMBL" id="BKCP01012070">
    <property type="protein sequence ID" value="GER55668.1"/>
    <property type="molecule type" value="Genomic_DNA"/>
</dbReference>
<name>A0A5A7RE10_STRAF</name>
<protein>
    <submittedName>
        <fullName evidence="2">Integration host factor subunit alpha</fullName>
    </submittedName>
</protein>
<dbReference type="Proteomes" id="UP000325081">
    <property type="component" value="Unassembled WGS sequence"/>
</dbReference>
<comment type="caution">
    <text evidence="2">The sequence shown here is derived from an EMBL/GenBank/DDBJ whole genome shotgun (WGS) entry which is preliminary data.</text>
</comment>
<proteinExistence type="predicted"/>
<organism evidence="2 3">
    <name type="scientific">Striga asiatica</name>
    <name type="common">Asiatic witchweed</name>
    <name type="synonym">Buchnera asiatica</name>
    <dbReference type="NCBI Taxonomy" id="4170"/>
    <lineage>
        <taxon>Eukaryota</taxon>
        <taxon>Viridiplantae</taxon>
        <taxon>Streptophyta</taxon>
        <taxon>Embryophyta</taxon>
        <taxon>Tracheophyta</taxon>
        <taxon>Spermatophyta</taxon>
        <taxon>Magnoliopsida</taxon>
        <taxon>eudicotyledons</taxon>
        <taxon>Gunneridae</taxon>
        <taxon>Pentapetalae</taxon>
        <taxon>asterids</taxon>
        <taxon>lamiids</taxon>
        <taxon>Lamiales</taxon>
        <taxon>Orobanchaceae</taxon>
        <taxon>Buchnereae</taxon>
        <taxon>Striga</taxon>
    </lineage>
</organism>
<accession>A0A5A7RE10</accession>
<sequence length="142" mass="15891">MCTPQRRLLNGRACHRDYAAAAAPPHPITGVETKEFLTETSRPSPAVVEYRPPPPTTARRHNLNQAYFRRFHLHRPPLPSPTGRQIPFAGRPSYTFRPPRITRPAVRLCNQTSHVSSSVAVALQRCHRVSQTSISASCGGFW</sequence>
<evidence type="ECO:0000313" key="3">
    <source>
        <dbReference type="Proteomes" id="UP000325081"/>
    </source>
</evidence>
<evidence type="ECO:0000313" key="2">
    <source>
        <dbReference type="EMBL" id="GER55668.1"/>
    </source>
</evidence>
<feature type="region of interest" description="Disordered" evidence="1">
    <location>
        <begin position="37"/>
        <end position="94"/>
    </location>
</feature>
<gene>
    <name evidence="2" type="ORF">STAS_33349</name>
</gene>
<keyword evidence="3" id="KW-1185">Reference proteome</keyword>